<reference evidence="4" key="1">
    <citation type="journal article" date="2006" name="Proc. Natl. Acad. Sci. U.S.A.">
        <title>The complete genome of Rhodococcus sp. RHA1 provides insights into a catabolic powerhouse.</title>
        <authorList>
            <person name="McLeod M.P."/>
            <person name="Warren R.L."/>
            <person name="Hsiao W.W.L."/>
            <person name="Araki N."/>
            <person name="Myhre M."/>
            <person name="Fernandes C."/>
            <person name="Miyazawa D."/>
            <person name="Wong W."/>
            <person name="Lillquist A.L."/>
            <person name="Wang D."/>
            <person name="Dosanjh M."/>
            <person name="Hara H."/>
            <person name="Petrescu A."/>
            <person name="Morin R.D."/>
            <person name="Yang G."/>
            <person name="Stott J.M."/>
            <person name="Schein J.E."/>
            <person name="Shin H."/>
            <person name="Smailus D."/>
            <person name="Siddiqui A.S."/>
            <person name="Marra M.A."/>
            <person name="Jones S.J.M."/>
            <person name="Holt R."/>
            <person name="Brinkman F.S.L."/>
            <person name="Miyauchi K."/>
            <person name="Fukuda M."/>
            <person name="Davies J.E."/>
            <person name="Mohn W.W."/>
            <person name="Eltis L.D."/>
        </authorList>
    </citation>
    <scope>NUCLEOTIDE SEQUENCE [LARGE SCALE GENOMIC DNA]</scope>
    <source>
        <strain evidence="4">RHA1</strain>
    </source>
</reference>
<evidence type="ECO:0000313" key="4">
    <source>
        <dbReference type="Proteomes" id="UP000008710"/>
    </source>
</evidence>
<geneLocation type="plasmid" evidence="3 4">
    <name>pRHL2</name>
</geneLocation>
<protein>
    <recommendedName>
        <fullName evidence="2">DUF6292 domain-containing protein</fullName>
    </recommendedName>
</protein>
<proteinExistence type="predicted"/>
<organism evidence="3 4">
    <name type="scientific">Rhodococcus jostii (strain RHA1)</name>
    <dbReference type="NCBI Taxonomy" id="101510"/>
    <lineage>
        <taxon>Bacteria</taxon>
        <taxon>Bacillati</taxon>
        <taxon>Actinomycetota</taxon>
        <taxon>Actinomycetes</taxon>
        <taxon>Mycobacteriales</taxon>
        <taxon>Nocardiaceae</taxon>
        <taxon>Rhodococcus</taxon>
    </lineage>
</organism>
<accession>Q0RVX4</accession>
<dbReference type="Proteomes" id="UP000008710">
    <property type="component" value="Plasmid pRHL2"/>
</dbReference>
<dbReference type="AlphaFoldDB" id="Q0RVX4"/>
<evidence type="ECO:0000259" key="2">
    <source>
        <dbReference type="Pfam" id="PF19809"/>
    </source>
</evidence>
<gene>
    <name evidence="3" type="ordered locus">RHA1_ro10373</name>
</gene>
<feature type="domain" description="DUF6292" evidence="2">
    <location>
        <begin position="76"/>
        <end position="159"/>
    </location>
</feature>
<feature type="compositionally biased region" description="Basic and acidic residues" evidence="1">
    <location>
        <begin position="1"/>
        <end position="10"/>
    </location>
</feature>
<name>Q0RVX4_RHOJR</name>
<dbReference type="HOGENOM" id="CLU_1271467_0_0_11"/>
<dbReference type="InterPro" id="IPR046259">
    <property type="entry name" value="DUF6292"/>
</dbReference>
<dbReference type="EMBL" id="CP000433">
    <property type="protein sequence ID" value="ABH00562.1"/>
    <property type="molecule type" value="Genomic_DNA"/>
</dbReference>
<sequence>MPRTASHTEDDDRAPDDAAADSGIGPPVTTARLPNERPSAVSSPHDPGTRGPGADQEDVTMISHLRRPGSPVVADYIEEVAAAADAQSIQWWDGDHGVDAVLVLPCHIEHFRPQWAVLAWNHRFGWAVGAQGQTRGTVVLLDGLGVGPAPTPDRCAAAATTTILALYDWTPPPPAVTAPWQQPCTALGNTPPFYRLDPAPRKVHGHFTPKPPSQPSR</sequence>
<evidence type="ECO:0000313" key="3">
    <source>
        <dbReference type="EMBL" id="ABH00562.1"/>
    </source>
</evidence>
<feature type="region of interest" description="Disordered" evidence="1">
    <location>
        <begin position="1"/>
        <end position="56"/>
    </location>
</feature>
<dbReference type="KEGG" id="rha:RHA1_ro10373"/>
<dbReference type="Pfam" id="PF19809">
    <property type="entry name" value="DUF6292"/>
    <property type="match status" value="1"/>
</dbReference>
<keyword evidence="3" id="KW-0614">Plasmid</keyword>
<evidence type="ECO:0000256" key="1">
    <source>
        <dbReference type="SAM" id="MobiDB-lite"/>
    </source>
</evidence>
<dbReference type="PATRIC" id="fig|101510.16.peg.8760"/>